<accession>A0A3N6N3T5</accession>
<dbReference type="Pfam" id="PF06240">
    <property type="entry name" value="COXG"/>
    <property type="match status" value="1"/>
</dbReference>
<dbReference type="SUPFAM" id="SSF55961">
    <property type="entry name" value="Bet v1-like"/>
    <property type="match status" value="1"/>
</dbReference>
<dbReference type="EMBL" id="REFZ01000001">
    <property type="protein sequence ID" value="RQH03552.1"/>
    <property type="molecule type" value="Genomic_DNA"/>
</dbReference>
<name>A0A3N6N3T5_NATCH</name>
<proteinExistence type="predicted"/>
<dbReference type="PANTHER" id="PTHR38588:SF1">
    <property type="entry name" value="BLL0334 PROTEIN"/>
    <property type="match status" value="1"/>
</dbReference>
<dbReference type="PANTHER" id="PTHR38588">
    <property type="entry name" value="BLL0334 PROTEIN"/>
    <property type="match status" value="1"/>
</dbReference>
<comment type="caution">
    <text evidence="1">The sequence shown here is derived from an EMBL/GenBank/DDBJ whole genome shotgun (WGS) entry which is preliminary data.</text>
</comment>
<evidence type="ECO:0000313" key="1">
    <source>
        <dbReference type="EMBL" id="RQH03552.1"/>
    </source>
</evidence>
<keyword evidence="2" id="KW-1185">Reference proteome</keyword>
<dbReference type="AlphaFoldDB" id="A0A3N6N3T5"/>
<dbReference type="InterPro" id="IPR023393">
    <property type="entry name" value="START-like_dom_sf"/>
</dbReference>
<dbReference type="InterPro" id="IPR010419">
    <property type="entry name" value="CO_DH_gsu"/>
</dbReference>
<organism evidence="1 2">
    <name type="scientific">Natrarchaeobius chitinivorans</name>
    <dbReference type="NCBI Taxonomy" id="1679083"/>
    <lineage>
        <taxon>Archaea</taxon>
        <taxon>Methanobacteriati</taxon>
        <taxon>Methanobacteriota</taxon>
        <taxon>Stenosarchaea group</taxon>
        <taxon>Halobacteria</taxon>
        <taxon>Halobacteriales</taxon>
        <taxon>Natrialbaceae</taxon>
        <taxon>Natrarchaeobius</taxon>
    </lineage>
</organism>
<dbReference type="Proteomes" id="UP000281431">
    <property type="component" value="Unassembled WGS sequence"/>
</dbReference>
<sequence length="203" mass="22528">MRFDGTFELEDASTEAVWLALSDPVMIERSLPGCEFLLEVDGDENFDELRERADAIEEQPPTLPEATPEEVAERAFEEGQTYAALMELGVGGVKPSFETTVTIAEREFPRMATTGEGSAANSSFEMSAWMELAETDDGVAVEWEAEADVFGKIAQLGGRVINPVANRLVNQFFDDVATRLREVEDADDEGDRTRLRDRIRDAL</sequence>
<evidence type="ECO:0000313" key="2">
    <source>
        <dbReference type="Proteomes" id="UP000281431"/>
    </source>
</evidence>
<dbReference type="Gene3D" id="3.30.530.20">
    <property type="match status" value="1"/>
</dbReference>
<reference evidence="1 2" key="1">
    <citation type="submission" date="2018-10" db="EMBL/GenBank/DDBJ databases">
        <title>Natrarchaeobius chitinivorans gen. nov., sp. nov., and Natrarchaeobius haloalkaliphilus sp. nov., alkaliphilic, chitin-utilizing haloarchaea from hypersaline alkaline lakes.</title>
        <authorList>
            <person name="Sorokin D.Y."/>
            <person name="Elcheninov A.G."/>
            <person name="Kostrikina N.A."/>
            <person name="Bale N.J."/>
            <person name="Sinninghe Damste J.S."/>
            <person name="Khijniak T.V."/>
            <person name="Kublanov I.V."/>
            <person name="Toshchakov S.V."/>
        </authorList>
    </citation>
    <scope>NUCLEOTIDE SEQUENCE [LARGE SCALE GENOMIC DNA]</scope>
    <source>
        <strain evidence="1 2">AArcht7</strain>
    </source>
</reference>
<protein>
    <submittedName>
        <fullName evidence="1">Carbon monoxide dehydrogenase</fullName>
    </submittedName>
</protein>
<dbReference type="OrthoDB" id="194810at2157"/>
<gene>
    <name evidence="1" type="ORF">EA472_01915</name>
</gene>